<evidence type="ECO:0000256" key="1">
    <source>
        <dbReference type="SAM" id="MobiDB-lite"/>
    </source>
</evidence>
<keyword evidence="2" id="KW-0472">Membrane</keyword>
<feature type="transmembrane region" description="Helical" evidence="2">
    <location>
        <begin position="227"/>
        <end position="246"/>
    </location>
</feature>
<keyword evidence="2" id="KW-1133">Transmembrane helix</keyword>
<evidence type="ECO:0000313" key="4">
    <source>
        <dbReference type="Proteomes" id="UP000289166"/>
    </source>
</evidence>
<evidence type="ECO:0000256" key="2">
    <source>
        <dbReference type="SAM" id="Phobius"/>
    </source>
</evidence>
<feature type="region of interest" description="Disordered" evidence="1">
    <location>
        <begin position="188"/>
        <end position="220"/>
    </location>
</feature>
<dbReference type="SUPFAM" id="SSF49785">
    <property type="entry name" value="Galactose-binding domain-like"/>
    <property type="match status" value="1"/>
</dbReference>
<dbReference type="OrthoDB" id="2087961at2"/>
<comment type="caution">
    <text evidence="3">The sequence shown here is derived from an EMBL/GenBank/DDBJ whole genome shotgun (WGS) entry which is preliminary data.</text>
</comment>
<feature type="compositionally biased region" description="Low complexity" evidence="1">
    <location>
        <begin position="199"/>
        <end position="217"/>
    </location>
</feature>
<dbReference type="RefSeq" id="WP_069196107.1">
    <property type="nucleotide sequence ID" value="NZ_RLII01000043.1"/>
</dbReference>
<sequence>MFKKAVAILITAVVLITMTVIPHAETVNRLFNGSFEFLVNGSPANWVMEWFDRSDGATVFAVETADPQLGEKYATITNNVPNDSRYVQTVNVEENKKYKLSCYIKTENVSEEGKGANLSITSQLVTSERIKGTTDGWKYVEMYAVIEEGVSTINVSVGVGGFSGLSTGKASFDNVMVEEVETIPEGAPCAIIKPENNESKNNNSNNNNKGNNSSPKNNESKNDLAKVVWIILIITIIAMGIAIYNANKSGKNLPVKNNNSDENVDENVDIDESSDNEESNDN</sequence>
<accession>A0A4Q0I0E0</accession>
<proteinExistence type="predicted"/>
<feature type="region of interest" description="Disordered" evidence="1">
    <location>
        <begin position="250"/>
        <end position="282"/>
    </location>
</feature>
<protein>
    <recommendedName>
        <fullName evidence="5">CBM-cenC domain-containing protein</fullName>
    </recommendedName>
</protein>
<gene>
    <name evidence="3" type="ORF">EFD62_16370</name>
</gene>
<keyword evidence="2" id="KW-0812">Transmembrane</keyword>
<organism evidence="3 4">
    <name type="scientific">Acetivibrio mesophilus</name>
    <dbReference type="NCBI Taxonomy" id="2487273"/>
    <lineage>
        <taxon>Bacteria</taxon>
        <taxon>Bacillati</taxon>
        <taxon>Bacillota</taxon>
        <taxon>Clostridia</taxon>
        <taxon>Eubacteriales</taxon>
        <taxon>Oscillospiraceae</taxon>
        <taxon>Acetivibrio</taxon>
    </lineage>
</organism>
<keyword evidence="4" id="KW-1185">Reference proteome</keyword>
<name>A0A4Q0I0E0_9FIRM</name>
<evidence type="ECO:0000313" key="3">
    <source>
        <dbReference type="EMBL" id="RXE57666.1"/>
    </source>
</evidence>
<dbReference type="Proteomes" id="UP000289166">
    <property type="component" value="Unassembled WGS sequence"/>
</dbReference>
<dbReference type="AlphaFoldDB" id="A0A4Q0I0E0"/>
<evidence type="ECO:0008006" key="5">
    <source>
        <dbReference type="Google" id="ProtNLM"/>
    </source>
</evidence>
<dbReference type="EMBL" id="RLII01000043">
    <property type="protein sequence ID" value="RXE57666.1"/>
    <property type="molecule type" value="Genomic_DNA"/>
</dbReference>
<dbReference type="Gene3D" id="2.60.120.260">
    <property type="entry name" value="Galactose-binding domain-like"/>
    <property type="match status" value="1"/>
</dbReference>
<feature type="compositionally biased region" description="Acidic residues" evidence="1">
    <location>
        <begin position="262"/>
        <end position="282"/>
    </location>
</feature>
<reference evidence="4" key="1">
    <citation type="submission" date="2018-11" db="EMBL/GenBank/DDBJ databases">
        <title>Genome sequencing of a novel mesophilic and cellulolytic organism within the genus Hungateiclostridium.</title>
        <authorList>
            <person name="Rettenmaier R."/>
            <person name="Liebl W."/>
            <person name="Zverlov V."/>
        </authorList>
    </citation>
    <scope>NUCLEOTIDE SEQUENCE [LARGE SCALE GENOMIC DNA]</scope>
    <source>
        <strain evidence="4">N2K1</strain>
    </source>
</reference>
<dbReference type="InterPro" id="IPR008979">
    <property type="entry name" value="Galactose-bd-like_sf"/>
</dbReference>